<feature type="transmembrane region" description="Helical" evidence="1">
    <location>
        <begin position="12"/>
        <end position="30"/>
    </location>
</feature>
<dbReference type="EMBL" id="QKRX01000005">
    <property type="protein sequence ID" value="RAU18305.1"/>
    <property type="molecule type" value="Genomic_DNA"/>
</dbReference>
<dbReference type="GO" id="GO:0005886">
    <property type="term" value="C:plasma membrane"/>
    <property type="evidence" value="ECO:0007669"/>
    <property type="project" value="TreeGrafter"/>
</dbReference>
<name>A0A364NN18_9GAMM</name>
<dbReference type="OrthoDB" id="5588650at2"/>
<dbReference type="PANTHER" id="PTHR39594">
    <property type="entry name" value="PROTEIN YCHQ"/>
    <property type="match status" value="1"/>
</dbReference>
<sequence length="126" mass="13783">MYMAFKHLHLTMVAITILLFLIRAVMLLAWPKGLQKKLFKILPHVVDTLLILSAIGLLVAMQMNPLHVGWVLAKIVGLLLYIAFAVYAFKKANSLGEKILGLALAGTALIYIAKVALARSATLGLF</sequence>
<proteinExistence type="predicted"/>
<protein>
    <submittedName>
        <fullName evidence="2">Regulator SirB</fullName>
    </submittedName>
</protein>
<dbReference type="AlphaFoldDB" id="A0A364NN18"/>
<dbReference type="PANTHER" id="PTHR39594:SF1">
    <property type="entry name" value="PROTEIN YCHQ"/>
    <property type="match status" value="1"/>
</dbReference>
<dbReference type="Pfam" id="PF04247">
    <property type="entry name" value="SirB"/>
    <property type="match status" value="1"/>
</dbReference>
<evidence type="ECO:0000313" key="2">
    <source>
        <dbReference type="EMBL" id="RAU18305.1"/>
    </source>
</evidence>
<keyword evidence="3" id="KW-1185">Reference proteome</keyword>
<dbReference type="Proteomes" id="UP000250744">
    <property type="component" value="Unassembled WGS sequence"/>
</dbReference>
<feature type="transmembrane region" description="Helical" evidence="1">
    <location>
        <begin position="42"/>
        <end position="61"/>
    </location>
</feature>
<evidence type="ECO:0000313" key="3">
    <source>
        <dbReference type="Proteomes" id="UP000250744"/>
    </source>
</evidence>
<feature type="transmembrane region" description="Helical" evidence="1">
    <location>
        <begin position="99"/>
        <end position="117"/>
    </location>
</feature>
<feature type="transmembrane region" description="Helical" evidence="1">
    <location>
        <begin position="67"/>
        <end position="87"/>
    </location>
</feature>
<keyword evidence="1" id="KW-0812">Transmembrane</keyword>
<organism evidence="2 3">
    <name type="scientific">Nitrincola tibetensis</name>
    <dbReference type="NCBI Taxonomy" id="2219697"/>
    <lineage>
        <taxon>Bacteria</taxon>
        <taxon>Pseudomonadati</taxon>
        <taxon>Pseudomonadota</taxon>
        <taxon>Gammaproteobacteria</taxon>
        <taxon>Oceanospirillales</taxon>
        <taxon>Oceanospirillaceae</taxon>
        <taxon>Nitrincola</taxon>
    </lineage>
</organism>
<evidence type="ECO:0000256" key="1">
    <source>
        <dbReference type="SAM" id="Phobius"/>
    </source>
</evidence>
<keyword evidence="1" id="KW-0472">Membrane</keyword>
<comment type="caution">
    <text evidence="2">The sequence shown here is derived from an EMBL/GenBank/DDBJ whole genome shotgun (WGS) entry which is preliminary data.</text>
</comment>
<keyword evidence="1" id="KW-1133">Transmembrane helix</keyword>
<dbReference type="PIRSF" id="PIRSF005610">
    <property type="entry name" value="SirB"/>
    <property type="match status" value="1"/>
</dbReference>
<reference evidence="2 3" key="1">
    <citation type="submission" date="2018-06" db="EMBL/GenBank/DDBJ databases">
        <title>Nitrincola tibetense sp. nov., isolated from Lake XuguoCo on Tibetan Plateau.</title>
        <authorList>
            <person name="Xing P."/>
        </authorList>
    </citation>
    <scope>NUCLEOTIDE SEQUENCE [LARGE SCALE GENOMIC DNA]</scope>
    <source>
        <strain evidence="3">xg18</strain>
    </source>
</reference>
<accession>A0A364NN18</accession>
<dbReference type="InterPro" id="IPR007360">
    <property type="entry name" value="SirB"/>
</dbReference>
<gene>
    <name evidence="2" type="ORF">DN062_08725</name>
</gene>